<dbReference type="Gene3D" id="2.60.40.10">
    <property type="entry name" value="Immunoglobulins"/>
    <property type="match status" value="1"/>
</dbReference>
<keyword evidence="5 6" id="KW-0624">Polysaccharide degradation</keyword>
<dbReference type="PROSITE" id="PS00592">
    <property type="entry name" value="GH9_2"/>
    <property type="match status" value="1"/>
</dbReference>
<keyword evidence="7" id="KW-0136">Cellulose degradation</keyword>
<dbReference type="Gene3D" id="1.50.10.10">
    <property type="match status" value="1"/>
</dbReference>
<dbReference type="Pfam" id="PF00759">
    <property type="entry name" value="Glyco_hydro_9"/>
    <property type="match status" value="1"/>
</dbReference>
<feature type="domain" description="Cellulase Ig-like" evidence="10">
    <location>
        <begin position="6"/>
        <end position="66"/>
    </location>
</feature>
<dbReference type="GO" id="GO:0030245">
    <property type="term" value="P:cellulose catabolic process"/>
    <property type="evidence" value="ECO:0007669"/>
    <property type="project" value="UniProtKB-KW"/>
</dbReference>
<evidence type="ECO:0000256" key="5">
    <source>
        <dbReference type="ARBA" id="ARBA00023326"/>
    </source>
</evidence>
<dbReference type="InterPro" id="IPR001701">
    <property type="entry name" value="Glyco_hydro_9"/>
</dbReference>
<dbReference type="Proteomes" id="UP000321720">
    <property type="component" value="Unassembled WGS sequence"/>
</dbReference>
<dbReference type="AlphaFoldDB" id="A0A511J9F2"/>
<proteinExistence type="inferred from homology"/>
<dbReference type="EMBL" id="BJWG01000003">
    <property type="protein sequence ID" value="GEL94389.1"/>
    <property type="molecule type" value="Genomic_DNA"/>
</dbReference>
<dbReference type="InterPro" id="IPR013783">
    <property type="entry name" value="Ig-like_fold"/>
</dbReference>
<dbReference type="SUPFAM" id="SSF48208">
    <property type="entry name" value="Six-hairpin glycosidases"/>
    <property type="match status" value="1"/>
</dbReference>
<feature type="domain" description="Glycoside hydrolase family 9" evidence="9">
    <location>
        <begin position="103"/>
        <end position="575"/>
    </location>
</feature>
<keyword evidence="2 6" id="KW-0378">Hydrolase</keyword>
<evidence type="ECO:0000256" key="4">
    <source>
        <dbReference type="ARBA" id="ARBA00023295"/>
    </source>
</evidence>
<evidence type="ECO:0000256" key="8">
    <source>
        <dbReference type="SAM" id="MobiDB-lite"/>
    </source>
</evidence>
<keyword evidence="3 6" id="KW-0119">Carbohydrate metabolism</keyword>
<comment type="catalytic activity">
    <reaction evidence="7">
        <text>Endohydrolysis of (1-&gt;4)-beta-D-glucosidic linkages in cellulose, lichenin and cereal beta-D-glucans.</text>
        <dbReference type="EC" id="3.2.1.4"/>
    </reaction>
</comment>
<accession>A0A511J9F2</accession>
<sequence>MGPDVPRLLVNQHGYRLGGPVRATLVSEQTAPVPWWLRRDGATLAAGLSRPHGFDASSGLHVHVVDVALDSTERPVGGPAQDVRLETADGARSDPVRIAAGLYDELAADSLAVFYGQRSGIEIDAARLGPGYGRAAGHVAGSAHGGDTRVPCLPAGHAVTAEGVDLYDGWTDTHVLDVTGGWYDAGDHGKYVVNGAVAVAQLLSSYERAHLRGVDDPDEVPAVLDEARWELEWLLRMQVPAGRRHSGMAHHKVADERWTGIPTLPADDPQRRFLHRPSTAATLDLAAAAAQGARVWRAFDPAFADRLLAAALVAYEAAERTPDLFAPDTNVLANPGSGPYDDTDLDDERAWAAAELACTTGDERFVADLAANPFLTGAREPFVPGELDWRRTAGFALLTLAASPGGRHLPTRHAARARVVAAADALVARQAANPFGHPYVPDDGRYDWGSNGLLLNDLVVVATAHDVTGERRYLDAVAEGMDYLLGRNALGLSYVTGYGARSVQNQHSRWYAHQVDPTTPHPPRGTVSGGPNSGTPDPVSAHLAGSPAQLCFVDDIAAWGVNEMAVNWSSALAWVAAFLADLEG</sequence>
<organism evidence="11 12">
    <name type="scientific">Cellulomonas composti</name>
    <dbReference type="NCBI Taxonomy" id="266130"/>
    <lineage>
        <taxon>Bacteria</taxon>
        <taxon>Bacillati</taxon>
        <taxon>Actinomycetota</taxon>
        <taxon>Actinomycetes</taxon>
        <taxon>Micrococcales</taxon>
        <taxon>Cellulomonadaceae</taxon>
        <taxon>Cellulomonas</taxon>
    </lineage>
</organism>
<dbReference type="Pfam" id="PF02927">
    <property type="entry name" value="CelD_N"/>
    <property type="match status" value="1"/>
</dbReference>
<evidence type="ECO:0000313" key="11">
    <source>
        <dbReference type="EMBL" id="GEL94389.1"/>
    </source>
</evidence>
<dbReference type="GO" id="GO:0008810">
    <property type="term" value="F:cellulase activity"/>
    <property type="evidence" value="ECO:0007669"/>
    <property type="project" value="UniProtKB-EC"/>
</dbReference>
<protein>
    <recommendedName>
        <fullName evidence="7">Endoglucanase</fullName>
        <ecNumber evidence="7">3.2.1.4</ecNumber>
    </recommendedName>
</protein>
<name>A0A511J9F2_9CELL</name>
<gene>
    <name evidence="11" type="ORF">CCO02nite_10470</name>
</gene>
<dbReference type="InterPro" id="IPR012341">
    <property type="entry name" value="6hp_glycosidase-like_sf"/>
</dbReference>
<evidence type="ECO:0000256" key="2">
    <source>
        <dbReference type="ARBA" id="ARBA00022801"/>
    </source>
</evidence>
<comment type="similarity">
    <text evidence="1 6 7">Belongs to the glycosyl hydrolase 9 (cellulase E) family.</text>
</comment>
<evidence type="ECO:0000313" key="12">
    <source>
        <dbReference type="Proteomes" id="UP000321720"/>
    </source>
</evidence>
<feature type="region of interest" description="Disordered" evidence="8">
    <location>
        <begin position="513"/>
        <end position="540"/>
    </location>
</feature>
<dbReference type="InterPro" id="IPR014756">
    <property type="entry name" value="Ig_E-set"/>
</dbReference>
<evidence type="ECO:0000259" key="10">
    <source>
        <dbReference type="Pfam" id="PF02927"/>
    </source>
</evidence>
<evidence type="ECO:0000259" key="9">
    <source>
        <dbReference type="Pfam" id="PF00759"/>
    </source>
</evidence>
<keyword evidence="4 6" id="KW-0326">Glycosidase</keyword>
<dbReference type="EC" id="3.2.1.4" evidence="7"/>
<dbReference type="PANTHER" id="PTHR22298">
    <property type="entry name" value="ENDO-1,4-BETA-GLUCANASE"/>
    <property type="match status" value="1"/>
</dbReference>
<dbReference type="RefSeq" id="WP_186812580.1">
    <property type="nucleotide sequence ID" value="NZ_BJWG01000003.1"/>
</dbReference>
<reference evidence="11 12" key="1">
    <citation type="submission" date="2019-07" db="EMBL/GenBank/DDBJ databases">
        <title>Whole genome shotgun sequence of Cellulomonas composti NBRC 100758.</title>
        <authorList>
            <person name="Hosoyama A."/>
            <person name="Uohara A."/>
            <person name="Ohji S."/>
            <person name="Ichikawa N."/>
        </authorList>
    </citation>
    <scope>NUCLEOTIDE SEQUENCE [LARGE SCALE GENOMIC DNA]</scope>
    <source>
        <strain evidence="11 12">NBRC 100758</strain>
    </source>
</reference>
<feature type="active site" evidence="6">
    <location>
        <position position="507"/>
    </location>
</feature>
<dbReference type="InterPro" id="IPR008928">
    <property type="entry name" value="6-hairpin_glycosidase_sf"/>
</dbReference>
<evidence type="ECO:0000256" key="7">
    <source>
        <dbReference type="RuleBase" id="RU361166"/>
    </source>
</evidence>
<dbReference type="InterPro" id="IPR018221">
    <property type="entry name" value="Glyco_hydro_9_His_AS"/>
</dbReference>
<evidence type="ECO:0000256" key="1">
    <source>
        <dbReference type="ARBA" id="ARBA00007072"/>
    </source>
</evidence>
<dbReference type="CDD" id="cd02850">
    <property type="entry name" value="E_set_Cellulase_N"/>
    <property type="match status" value="1"/>
</dbReference>
<evidence type="ECO:0000256" key="3">
    <source>
        <dbReference type="ARBA" id="ARBA00023277"/>
    </source>
</evidence>
<comment type="caution">
    <text evidence="11">The sequence shown here is derived from an EMBL/GenBank/DDBJ whole genome shotgun (WGS) entry which is preliminary data.</text>
</comment>
<dbReference type="InterPro" id="IPR004197">
    <property type="entry name" value="Cellulase_Ig-like"/>
</dbReference>
<dbReference type="SUPFAM" id="SSF81296">
    <property type="entry name" value="E set domains"/>
    <property type="match status" value="1"/>
</dbReference>
<evidence type="ECO:0000256" key="6">
    <source>
        <dbReference type="PROSITE-ProRule" id="PRU10059"/>
    </source>
</evidence>
<keyword evidence="12" id="KW-1185">Reference proteome</keyword>